<evidence type="ECO:0000313" key="3">
    <source>
        <dbReference type="Proteomes" id="UP000627573"/>
    </source>
</evidence>
<gene>
    <name evidence="2" type="ORF">I3517_17055</name>
</gene>
<dbReference type="RefSeq" id="WP_197941295.1">
    <property type="nucleotide sequence ID" value="NZ_JAECSB010000060.1"/>
</dbReference>
<protein>
    <submittedName>
        <fullName evidence="2">Uncharacterized protein</fullName>
    </submittedName>
</protein>
<keyword evidence="3" id="KW-1185">Reference proteome</keyword>
<comment type="caution">
    <text evidence="2">The sequence shown here is derived from an EMBL/GenBank/DDBJ whole genome shotgun (WGS) entry which is preliminary data.</text>
</comment>
<evidence type="ECO:0000256" key="1">
    <source>
        <dbReference type="SAM" id="MobiDB-lite"/>
    </source>
</evidence>
<dbReference type="Proteomes" id="UP000627573">
    <property type="component" value="Unassembled WGS sequence"/>
</dbReference>
<dbReference type="AlphaFoldDB" id="A0A8I0ZZI0"/>
<feature type="region of interest" description="Disordered" evidence="1">
    <location>
        <begin position="20"/>
        <end position="42"/>
    </location>
</feature>
<name>A0A8I0ZZI0_RHOER</name>
<dbReference type="EMBL" id="JAECSB010000060">
    <property type="protein sequence ID" value="MBH5144326.1"/>
    <property type="molecule type" value="Genomic_DNA"/>
</dbReference>
<reference evidence="2 3" key="1">
    <citation type="submission" date="2020-12" db="EMBL/GenBank/DDBJ databases">
        <title>Draft genome sequence of furan degrading bacterial strain FUR100.</title>
        <authorList>
            <person name="Woiski C."/>
        </authorList>
    </citation>
    <scope>NUCLEOTIDE SEQUENCE [LARGE SCALE GENOMIC DNA]</scope>
    <source>
        <strain evidence="2 3">FUR100</strain>
    </source>
</reference>
<organism evidence="2 3">
    <name type="scientific">Rhodococcus erythropolis</name>
    <name type="common">Arthrobacter picolinophilus</name>
    <dbReference type="NCBI Taxonomy" id="1833"/>
    <lineage>
        <taxon>Bacteria</taxon>
        <taxon>Bacillati</taxon>
        <taxon>Actinomycetota</taxon>
        <taxon>Actinomycetes</taxon>
        <taxon>Mycobacteriales</taxon>
        <taxon>Nocardiaceae</taxon>
        <taxon>Rhodococcus</taxon>
        <taxon>Rhodococcus erythropolis group</taxon>
    </lineage>
</organism>
<evidence type="ECO:0000313" key="2">
    <source>
        <dbReference type="EMBL" id="MBH5144326.1"/>
    </source>
</evidence>
<sequence>MRGSIPPPFGDYKARTLAARTSNHSACSGRRNDRAGKAEDNEIHPVQQDRYHVDRGCPGEGINATSLGVRNGL</sequence>
<accession>A0A8I0ZZI0</accession>
<feature type="compositionally biased region" description="Basic and acidic residues" evidence="1">
    <location>
        <begin position="30"/>
        <end position="42"/>
    </location>
</feature>
<proteinExistence type="predicted"/>